<reference evidence="1 2" key="1">
    <citation type="submission" date="2020-03" db="EMBL/GenBank/DDBJ databases">
        <title>Isolation and identification of active actinomycetes.</title>
        <authorList>
            <person name="Sun X."/>
        </authorList>
    </citation>
    <scope>NUCLEOTIDE SEQUENCE [LARGE SCALE GENOMIC DNA]</scope>
    <source>
        <strain evidence="1 2">NEAU-D13</strain>
    </source>
</reference>
<evidence type="ECO:0000313" key="1">
    <source>
        <dbReference type="EMBL" id="NGY60854.1"/>
    </source>
</evidence>
<dbReference type="AlphaFoldDB" id="A0A7C9VP26"/>
<proteinExistence type="predicted"/>
<name>A0A7C9VP26_9PSEU</name>
<dbReference type="Proteomes" id="UP000481360">
    <property type="component" value="Unassembled WGS sequence"/>
</dbReference>
<dbReference type="Pfam" id="PF09438">
    <property type="entry name" value="DUF2017"/>
    <property type="match status" value="1"/>
</dbReference>
<evidence type="ECO:0000313" key="2">
    <source>
        <dbReference type="Proteomes" id="UP000481360"/>
    </source>
</evidence>
<dbReference type="EMBL" id="JAAMPJ010000004">
    <property type="protein sequence ID" value="NGY60854.1"/>
    <property type="molecule type" value="Genomic_DNA"/>
</dbReference>
<protein>
    <submittedName>
        <fullName evidence="1">Uncharacterized protein</fullName>
    </submittedName>
</protein>
<dbReference type="RefSeq" id="WP_166046829.1">
    <property type="nucleotide sequence ID" value="NZ_JAAMPJ010000004.1"/>
</dbReference>
<sequence length="169" mass="19221">MKHQSFSAQPVDGGVQVDMSKGLVWGWGRALRLLSSSYVRGNPFYALRDPRWVLTQPSLLRHLYPDVAESPRQSEEFRRRHRDALADRELVNRVRARWTGPRPIVLTHAEVDEWIAVLGQLRLFLELLAFGRKAIPWASAFQHLLVMAVAPDTFPDPRSQPASAEEATS</sequence>
<accession>A0A7C9VP26</accession>
<gene>
    <name evidence="1" type="ORF">G7043_18135</name>
</gene>
<keyword evidence="2" id="KW-1185">Reference proteome</keyword>
<organism evidence="1 2">
    <name type="scientific">Lentzea alba</name>
    <dbReference type="NCBI Taxonomy" id="2714351"/>
    <lineage>
        <taxon>Bacteria</taxon>
        <taxon>Bacillati</taxon>
        <taxon>Actinomycetota</taxon>
        <taxon>Actinomycetes</taxon>
        <taxon>Pseudonocardiales</taxon>
        <taxon>Pseudonocardiaceae</taxon>
        <taxon>Lentzea</taxon>
    </lineage>
</organism>
<dbReference type="InterPro" id="IPR018561">
    <property type="entry name" value="AosR"/>
</dbReference>
<comment type="caution">
    <text evidence="1">The sequence shown here is derived from an EMBL/GenBank/DDBJ whole genome shotgun (WGS) entry which is preliminary data.</text>
</comment>